<dbReference type="InterPro" id="IPR001173">
    <property type="entry name" value="Glyco_trans_2-like"/>
</dbReference>
<organism evidence="2 3">
    <name type="scientific">Phenylobacterium ferrooxidans</name>
    <dbReference type="NCBI Taxonomy" id="2982689"/>
    <lineage>
        <taxon>Bacteria</taxon>
        <taxon>Pseudomonadati</taxon>
        <taxon>Pseudomonadota</taxon>
        <taxon>Alphaproteobacteria</taxon>
        <taxon>Caulobacterales</taxon>
        <taxon>Caulobacteraceae</taxon>
        <taxon>Phenylobacterium</taxon>
    </lineage>
</organism>
<dbReference type="RefSeq" id="WP_377369230.1">
    <property type="nucleotide sequence ID" value="NZ_JAOTJD010000012.1"/>
</dbReference>
<dbReference type="Gene3D" id="3.90.550.10">
    <property type="entry name" value="Spore Coat Polysaccharide Biosynthesis Protein SpsA, Chain A"/>
    <property type="match status" value="1"/>
</dbReference>
<sequence length="312" mass="34024">MNGIAAPIVAFEPAPTPDFVRARRKVSVVMVVYMTGAALEESVACVLADPAVDEFVIVDNGSTRVEAARLSDLAERDRRVVLISGQGNVGFARGANLGARAASGEVIVFLNPDAFLQPGCVTELVRAIEGRPVPCIVGGRVLNTDRTEQRGARRGDITPISALMSLSHLSKRVPAWSRYEVHWENEAAPDSVAAIPTISGACFAMRREDFDAVQGFDEGYFLHVEDVDLCWRVRRAGGIVLFQPKAEVVHLGHTSHASPIKVEFHKGVGLARYFRKRAENISETLLAWMLSPIIVCTAVARPVMWRVRGRAT</sequence>
<feature type="domain" description="Glycosyltransferase 2-like" evidence="1">
    <location>
        <begin position="27"/>
        <end position="210"/>
    </location>
</feature>
<dbReference type="PANTHER" id="PTHR43179">
    <property type="entry name" value="RHAMNOSYLTRANSFERASE WBBL"/>
    <property type="match status" value="1"/>
</dbReference>
<accession>A0ABW6CQB9</accession>
<evidence type="ECO:0000259" key="1">
    <source>
        <dbReference type="Pfam" id="PF00535"/>
    </source>
</evidence>
<protein>
    <submittedName>
        <fullName evidence="2">Glycosyltransferase family 2 protein</fullName>
    </submittedName>
</protein>
<dbReference type="Pfam" id="PF00535">
    <property type="entry name" value="Glycos_transf_2"/>
    <property type="match status" value="1"/>
</dbReference>
<evidence type="ECO:0000313" key="3">
    <source>
        <dbReference type="Proteomes" id="UP001598130"/>
    </source>
</evidence>
<dbReference type="PANTHER" id="PTHR43179:SF7">
    <property type="entry name" value="RHAMNOSYLTRANSFERASE WBBL"/>
    <property type="match status" value="1"/>
</dbReference>
<dbReference type="Proteomes" id="UP001598130">
    <property type="component" value="Unassembled WGS sequence"/>
</dbReference>
<keyword evidence="3" id="KW-1185">Reference proteome</keyword>
<name>A0ABW6CQB9_9CAUL</name>
<proteinExistence type="predicted"/>
<dbReference type="EMBL" id="JAOTJD010000012">
    <property type="protein sequence ID" value="MFD3263941.1"/>
    <property type="molecule type" value="Genomic_DNA"/>
</dbReference>
<comment type="caution">
    <text evidence="2">The sequence shown here is derived from an EMBL/GenBank/DDBJ whole genome shotgun (WGS) entry which is preliminary data.</text>
</comment>
<dbReference type="SUPFAM" id="SSF53448">
    <property type="entry name" value="Nucleotide-diphospho-sugar transferases"/>
    <property type="match status" value="1"/>
</dbReference>
<gene>
    <name evidence="2" type="ORF">OCL97_08205</name>
</gene>
<dbReference type="InterPro" id="IPR029044">
    <property type="entry name" value="Nucleotide-diphossugar_trans"/>
</dbReference>
<dbReference type="CDD" id="cd04186">
    <property type="entry name" value="GT_2_like_c"/>
    <property type="match status" value="1"/>
</dbReference>
<evidence type="ECO:0000313" key="2">
    <source>
        <dbReference type="EMBL" id="MFD3263941.1"/>
    </source>
</evidence>
<reference evidence="2 3" key="1">
    <citation type="submission" date="2022-09" db="EMBL/GenBank/DDBJ databases">
        <title>New species of Phenylobacterium.</title>
        <authorList>
            <person name="Mieszkin S."/>
        </authorList>
    </citation>
    <scope>NUCLEOTIDE SEQUENCE [LARGE SCALE GENOMIC DNA]</scope>
    <source>
        <strain evidence="2 3">HK31-G</strain>
    </source>
</reference>